<dbReference type="PANTHER" id="PTHR21256:SF2">
    <property type="entry name" value="HISTIDINE BIOSYNTHESIS TRIFUNCTIONAL PROTEIN"/>
    <property type="match status" value="1"/>
</dbReference>
<dbReference type="Gene3D" id="3.40.50.1980">
    <property type="entry name" value="Nitrogenase molybdenum iron protein domain"/>
    <property type="match status" value="1"/>
</dbReference>
<feature type="compositionally biased region" description="Basic and acidic residues" evidence="2">
    <location>
        <begin position="10"/>
        <end position="32"/>
    </location>
</feature>
<evidence type="ECO:0000256" key="1">
    <source>
        <dbReference type="ARBA" id="ARBA00023002"/>
    </source>
</evidence>
<evidence type="ECO:0008006" key="5">
    <source>
        <dbReference type="Google" id="ProtNLM"/>
    </source>
</evidence>
<evidence type="ECO:0000313" key="3">
    <source>
        <dbReference type="EMBL" id="GAV27752.1"/>
    </source>
</evidence>
<accession>A0A1Q2YDY8</accession>
<proteinExistence type="predicted"/>
<dbReference type="GO" id="GO:0004399">
    <property type="term" value="F:histidinol dehydrogenase activity"/>
    <property type="evidence" value="ECO:0007669"/>
    <property type="project" value="TreeGrafter"/>
</dbReference>
<dbReference type="AlphaFoldDB" id="A0A1Q2YDY8"/>
<comment type="caution">
    <text evidence="3">The sequence shown here is derived from an EMBL/GenBank/DDBJ whole genome shotgun (WGS) entry which is preliminary data.</text>
</comment>
<dbReference type="PANTHER" id="PTHR21256">
    <property type="entry name" value="HISTIDINOL DEHYDROGENASE HDH"/>
    <property type="match status" value="1"/>
</dbReference>
<dbReference type="OrthoDB" id="1703565at2759"/>
<dbReference type="InterPro" id="IPR012131">
    <property type="entry name" value="Hstdl_DH"/>
</dbReference>
<sequence length="173" mass="19314">MTLSLKVSRRKGDAKPKFIEQKKAEPVKPAEPETTERVIGFNDKIYMNRINAETATTKEAEACLERPIQKSADIMSLVTPIVEKVKHEGDKALLELTAKFDGVELAAPILNAPFDESMMQITDAVKIAIDISLENIRVFHEAQNQNEVMTVETCPSVYCSRFTSCTKLPFLPS</sequence>
<dbReference type="Proteomes" id="UP000186136">
    <property type="component" value="Unassembled WGS sequence"/>
</dbReference>
<protein>
    <recommendedName>
        <fullName evidence="5">Histidinol dehydrogenase</fullName>
    </recommendedName>
</protein>
<keyword evidence="1" id="KW-0560">Oxidoreductase</keyword>
<reference evidence="3 4" key="1">
    <citation type="submission" date="2016-08" db="EMBL/GenBank/DDBJ databases">
        <title>Whole genome shotgun sequence of Pichia membranifaciens KS47-1.</title>
        <authorList>
            <person name="Konishi M."/>
            <person name="Ishida M."/>
            <person name="Arakawa T."/>
            <person name="Kato Y."/>
            <person name="Horiuchi J."/>
        </authorList>
    </citation>
    <scope>NUCLEOTIDE SEQUENCE [LARGE SCALE GENOMIC DNA]</scope>
    <source>
        <strain evidence="3 4">KS47-1</strain>
    </source>
</reference>
<gene>
    <name evidence="3" type="ORF">PMKS-001220</name>
</gene>
<dbReference type="GO" id="GO:0046872">
    <property type="term" value="F:metal ion binding"/>
    <property type="evidence" value="ECO:0007669"/>
    <property type="project" value="InterPro"/>
</dbReference>
<evidence type="ECO:0000313" key="4">
    <source>
        <dbReference type="Proteomes" id="UP000186136"/>
    </source>
</evidence>
<dbReference type="GO" id="GO:0005829">
    <property type="term" value="C:cytosol"/>
    <property type="evidence" value="ECO:0007669"/>
    <property type="project" value="TreeGrafter"/>
</dbReference>
<dbReference type="EMBL" id="BDGI01000044">
    <property type="protein sequence ID" value="GAV27752.1"/>
    <property type="molecule type" value="Genomic_DNA"/>
</dbReference>
<feature type="region of interest" description="Disordered" evidence="2">
    <location>
        <begin position="1"/>
        <end position="32"/>
    </location>
</feature>
<dbReference type="Pfam" id="PF00815">
    <property type="entry name" value="Histidinol_dh"/>
    <property type="match status" value="1"/>
</dbReference>
<dbReference type="GO" id="GO:0051287">
    <property type="term" value="F:NAD binding"/>
    <property type="evidence" value="ECO:0007669"/>
    <property type="project" value="InterPro"/>
</dbReference>
<name>A0A1Q2YDY8_9ASCO</name>
<keyword evidence="4" id="KW-1185">Reference proteome</keyword>
<dbReference type="GO" id="GO:0000105">
    <property type="term" value="P:L-histidine biosynthetic process"/>
    <property type="evidence" value="ECO:0007669"/>
    <property type="project" value="TreeGrafter"/>
</dbReference>
<organism evidence="3 4">
    <name type="scientific">Pichia membranifaciens</name>
    <dbReference type="NCBI Taxonomy" id="4926"/>
    <lineage>
        <taxon>Eukaryota</taxon>
        <taxon>Fungi</taxon>
        <taxon>Dikarya</taxon>
        <taxon>Ascomycota</taxon>
        <taxon>Saccharomycotina</taxon>
        <taxon>Pichiomycetes</taxon>
        <taxon>Pichiales</taxon>
        <taxon>Pichiaceae</taxon>
        <taxon>Pichia</taxon>
    </lineage>
</organism>
<evidence type="ECO:0000256" key="2">
    <source>
        <dbReference type="SAM" id="MobiDB-lite"/>
    </source>
</evidence>